<evidence type="ECO:0000313" key="6">
    <source>
        <dbReference type="Proteomes" id="UP000054538"/>
    </source>
</evidence>
<dbReference type="AlphaFoldDB" id="A0A0D0DBI0"/>
<feature type="region of interest" description="Disordered" evidence="3">
    <location>
        <begin position="1"/>
        <end position="24"/>
    </location>
</feature>
<dbReference type="FunCoup" id="A0A0D0DBI0">
    <property type="interactions" value="293"/>
</dbReference>
<dbReference type="SMART" id="SM00025">
    <property type="entry name" value="Pumilio"/>
    <property type="match status" value="6"/>
</dbReference>
<evidence type="ECO:0000256" key="2">
    <source>
        <dbReference type="PROSITE-ProRule" id="PRU00317"/>
    </source>
</evidence>
<dbReference type="GO" id="GO:0010608">
    <property type="term" value="P:post-transcriptional regulation of gene expression"/>
    <property type="evidence" value="ECO:0007669"/>
    <property type="project" value="TreeGrafter"/>
</dbReference>
<keyword evidence="1" id="KW-0677">Repeat</keyword>
<dbReference type="HOGENOM" id="CLU_440081_0_0_1"/>
<feature type="repeat" description="Pumilio" evidence="2">
    <location>
        <begin position="407"/>
        <end position="450"/>
    </location>
</feature>
<reference evidence="6" key="2">
    <citation type="submission" date="2015-01" db="EMBL/GenBank/DDBJ databases">
        <title>Evolutionary Origins and Diversification of the Mycorrhizal Mutualists.</title>
        <authorList>
            <consortium name="DOE Joint Genome Institute"/>
            <consortium name="Mycorrhizal Genomics Consortium"/>
            <person name="Kohler A."/>
            <person name="Kuo A."/>
            <person name="Nagy L.G."/>
            <person name="Floudas D."/>
            <person name="Copeland A."/>
            <person name="Barry K.W."/>
            <person name="Cichocki N."/>
            <person name="Veneault-Fourrey C."/>
            <person name="LaButti K."/>
            <person name="Lindquist E.A."/>
            <person name="Lipzen A."/>
            <person name="Lundell T."/>
            <person name="Morin E."/>
            <person name="Murat C."/>
            <person name="Riley R."/>
            <person name="Ohm R."/>
            <person name="Sun H."/>
            <person name="Tunlid A."/>
            <person name="Henrissat B."/>
            <person name="Grigoriev I.V."/>
            <person name="Hibbett D.S."/>
            <person name="Martin F."/>
        </authorList>
    </citation>
    <scope>NUCLEOTIDE SEQUENCE [LARGE SCALE GENOMIC DNA]</scope>
    <source>
        <strain evidence="6">Ve08.2h10</strain>
    </source>
</reference>
<dbReference type="PROSITE" id="PS50302">
    <property type="entry name" value="PUM"/>
    <property type="match status" value="3"/>
</dbReference>
<dbReference type="InterPro" id="IPR011989">
    <property type="entry name" value="ARM-like"/>
</dbReference>
<feature type="region of interest" description="Disordered" evidence="3">
    <location>
        <begin position="122"/>
        <end position="154"/>
    </location>
</feature>
<dbReference type="InParanoid" id="A0A0D0DBI0"/>
<dbReference type="Pfam" id="PF00806">
    <property type="entry name" value="PUF"/>
    <property type="match status" value="5"/>
</dbReference>
<dbReference type="Gene3D" id="1.25.10.10">
    <property type="entry name" value="Leucine-rich Repeat Variant"/>
    <property type="match status" value="1"/>
</dbReference>
<dbReference type="Proteomes" id="UP000054538">
    <property type="component" value="Unassembled WGS sequence"/>
</dbReference>
<dbReference type="PANTHER" id="PTHR12537">
    <property type="entry name" value="RNA BINDING PROTEIN PUMILIO-RELATED"/>
    <property type="match status" value="1"/>
</dbReference>
<gene>
    <name evidence="5" type="ORF">PAXRUDRAFT_142651</name>
</gene>
<feature type="compositionally biased region" description="Polar residues" evidence="3">
    <location>
        <begin position="302"/>
        <end position="315"/>
    </location>
</feature>
<dbReference type="STRING" id="930991.A0A0D0DBI0"/>
<proteinExistence type="predicted"/>
<sequence>MQPTTNTQPFLPFTDDYNPPRSRTTAASIWAPQPQPLGSTWPHAIDTFSRDAENVAFRSQKGLQRFHPTFGSEDVFGPVGLVGPHRKRDIGAIGDGRKMQSPEFEDNHVEQLLRALNLNSPVPYTQQPPRAINGEATGLSGSPDLSPSSTTSALLTPTDLSPAKASFDLKTTPPYDVLTVPSNVSPSSLLFDPGSPLKTRDFMSGVNNSQSHFPGPQVSCVMPSNNFPFFDQYSENPSPVPATQPLYDSAFPQLVRRSEVPNVSSMAWRQQLSVPADWLRAEEKSVNDFSSGLVSEDPLRASPSQISFPPRQGSSAAHAHEPINFLSLLHPSSSPPYHVFVARIIKSSDQQASIFLQQKLKVADLEERHKIVDAICARGFEMMSHRFGNWAVQRCLEAAATAEERRKIVGCMRGRVVELATNCYGCHVLQKALDCEEDIRLLIVSELLLGDPALTLVNKHASHVWSKIMELTWTPPAPPIFAYVNKSLKGKWASLACHETGSLVVQHAFENLEESAKDGIIDELLNQGSVVFNEIAKNQWGSYCIQHILEHGSPKHRQMCLDHLIVDLLDYATNEQGFKSVTKAFKEAGPETLGRIVKRMCEPAKGGRRAMIVDLALSVTGSQLIANVLPQADKDQRTMLYDCIRGHIVTLRGCKTGSKVIWLL</sequence>
<dbReference type="SUPFAM" id="SSF48371">
    <property type="entry name" value="ARM repeat"/>
    <property type="match status" value="1"/>
</dbReference>
<evidence type="ECO:0000313" key="5">
    <source>
        <dbReference type="EMBL" id="KIK94517.1"/>
    </source>
</evidence>
<evidence type="ECO:0000259" key="4">
    <source>
        <dbReference type="PROSITE" id="PS50303"/>
    </source>
</evidence>
<accession>A0A0D0DBI0</accession>
<dbReference type="GO" id="GO:0003730">
    <property type="term" value="F:mRNA 3'-UTR binding"/>
    <property type="evidence" value="ECO:0007669"/>
    <property type="project" value="TreeGrafter"/>
</dbReference>
<dbReference type="PANTHER" id="PTHR12537:SF48">
    <property type="entry name" value="MEIOTIC COILED-COIL PROTEIN 2"/>
    <property type="match status" value="1"/>
</dbReference>
<keyword evidence="6" id="KW-1185">Reference proteome</keyword>
<dbReference type="InterPro" id="IPR016024">
    <property type="entry name" value="ARM-type_fold"/>
</dbReference>
<dbReference type="EMBL" id="KN825101">
    <property type="protein sequence ID" value="KIK94517.1"/>
    <property type="molecule type" value="Genomic_DNA"/>
</dbReference>
<name>A0A0D0DBI0_9AGAM</name>
<dbReference type="PROSITE" id="PS50303">
    <property type="entry name" value="PUM_HD"/>
    <property type="match status" value="1"/>
</dbReference>
<feature type="repeat" description="Pumilio" evidence="2">
    <location>
        <begin position="523"/>
        <end position="562"/>
    </location>
</feature>
<organism evidence="5 6">
    <name type="scientific">Paxillus rubicundulus Ve08.2h10</name>
    <dbReference type="NCBI Taxonomy" id="930991"/>
    <lineage>
        <taxon>Eukaryota</taxon>
        <taxon>Fungi</taxon>
        <taxon>Dikarya</taxon>
        <taxon>Basidiomycota</taxon>
        <taxon>Agaricomycotina</taxon>
        <taxon>Agaricomycetes</taxon>
        <taxon>Agaricomycetidae</taxon>
        <taxon>Boletales</taxon>
        <taxon>Paxilineae</taxon>
        <taxon>Paxillaceae</taxon>
        <taxon>Paxillus</taxon>
    </lineage>
</organism>
<dbReference type="OrthoDB" id="668540at2759"/>
<dbReference type="GO" id="GO:0005737">
    <property type="term" value="C:cytoplasm"/>
    <property type="evidence" value="ECO:0007669"/>
    <property type="project" value="TreeGrafter"/>
</dbReference>
<protein>
    <recommendedName>
        <fullName evidence="4">PUM-HD domain-containing protein</fullName>
    </recommendedName>
</protein>
<feature type="region of interest" description="Disordered" evidence="3">
    <location>
        <begin position="291"/>
        <end position="315"/>
    </location>
</feature>
<evidence type="ECO:0000256" key="3">
    <source>
        <dbReference type="SAM" id="MobiDB-lite"/>
    </source>
</evidence>
<dbReference type="InterPro" id="IPR001313">
    <property type="entry name" value="Pumilio_RNA-bd_rpt"/>
</dbReference>
<feature type="repeat" description="Pumilio" evidence="2">
    <location>
        <begin position="487"/>
        <end position="522"/>
    </location>
</feature>
<feature type="domain" description="PUM-HD" evidence="4">
    <location>
        <begin position="302"/>
        <end position="664"/>
    </location>
</feature>
<reference evidence="5 6" key="1">
    <citation type="submission" date="2014-04" db="EMBL/GenBank/DDBJ databases">
        <authorList>
            <consortium name="DOE Joint Genome Institute"/>
            <person name="Kuo A."/>
            <person name="Kohler A."/>
            <person name="Jargeat P."/>
            <person name="Nagy L.G."/>
            <person name="Floudas D."/>
            <person name="Copeland A."/>
            <person name="Barry K.W."/>
            <person name="Cichocki N."/>
            <person name="Veneault-Fourrey C."/>
            <person name="LaButti K."/>
            <person name="Lindquist E.A."/>
            <person name="Lipzen A."/>
            <person name="Lundell T."/>
            <person name="Morin E."/>
            <person name="Murat C."/>
            <person name="Sun H."/>
            <person name="Tunlid A."/>
            <person name="Henrissat B."/>
            <person name="Grigoriev I.V."/>
            <person name="Hibbett D.S."/>
            <person name="Martin F."/>
            <person name="Nordberg H.P."/>
            <person name="Cantor M.N."/>
            <person name="Hua S.X."/>
        </authorList>
    </citation>
    <scope>NUCLEOTIDE SEQUENCE [LARGE SCALE GENOMIC DNA]</scope>
    <source>
        <strain evidence="5 6">Ve08.2h10</strain>
    </source>
</reference>
<evidence type="ECO:0000256" key="1">
    <source>
        <dbReference type="ARBA" id="ARBA00022737"/>
    </source>
</evidence>
<dbReference type="InterPro" id="IPR033133">
    <property type="entry name" value="PUM-HD"/>
</dbReference>
<feature type="compositionally biased region" description="Low complexity" evidence="3">
    <location>
        <begin position="137"/>
        <end position="154"/>
    </location>
</feature>